<evidence type="ECO:0000256" key="5">
    <source>
        <dbReference type="ARBA" id="ARBA00022727"/>
    </source>
</evidence>
<dbReference type="Gene3D" id="3.40.50.300">
    <property type="entry name" value="P-loop containing nucleotide triphosphate hydrolases"/>
    <property type="match status" value="1"/>
</dbReference>
<comment type="function">
    <text evidence="10 11">Phosphorylation of dTMP to form dTDP in both de novo and salvage pathways of dTTP synthesis.</text>
</comment>
<evidence type="ECO:0000256" key="6">
    <source>
        <dbReference type="ARBA" id="ARBA00022741"/>
    </source>
</evidence>
<evidence type="ECO:0000256" key="2">
    <source>
        <dbReference type="ARBA" id="ARBA00012980"/>
    </source>
</evidence>
<comment type="catalytic activity">
    <reaction evidence="9 11">
        <text>dTMP + ATP = dTDP + ADP</text>
        <dbReference type="Rhea" id="RHEA:13517"/>
        <dbReference type="ChEBI" id="CHEBI:30616"/>
        <dbReference type="ChEBI" id="CHEBI:58369"/>
        <dbReference type="ChEBI" id="CHEBI:63528"/>
        <dbReference type="ChEBI" id="CHEBI:456216"/>
        <dbReference type="EC" id="2.7.4.9"/>
    </reaction>
</comment>
<dbReference type="SUPFAM" id="SSF52540">
    <property type="entry name" value="P-loop containing nucleoside triphosphate hydrolases"/>
    <property type="match status" value="1"/>
</dbReference>
<feature type="binding site" evidence="11">
    <location>
        <begin position="10"/>
        <end position="17"/>
    </location>
    <ligand>
        <name>ATP</name>
        <dbReference type="ChEBI" id="CHEBI:30616"/>
    </ligand>
</feature>
<keyword evidence="6 11" id="KW-0547">Nucleotide-binding</keyword>
<keyword evidence="7 11" id="KW-0418">Kinase</keyword>
<organism evidence="13 14">
    <name type="scientific">Candidatus Thermoflexus japonica</name>
    <dbReference type="NCBI Taxonomy" id="2035417"/>
    <lineage>
        <taxon>Bacteria</taxon>
        <taxon>Bacillati</taxon>
        <taxon>Chloroflexota</taxon>
        <taxon>Thermoflexia</taxon>
        <taxon>Thermoflexales</taxon>
        <taxon>Thermoflexaceae</taxon>
        <taxon>Thermoflexus</taxon>
    </lineage>
</organism>
<gene>
    <name evidence="11 13" type="primary">tmk</name>
    <name evidence="13" type="ORF">HRbin22_00085</name>
</gene>
<keyword evidence="8 11" id="KW-0067">ATP-binding</keyword>
<dbReference type="FunFam" id="3.40.50.300:FF:000225">
    <property type="entry name" value="Thymidylate kinase"/>
    <property type="match status" value="1"/>
</dbReference>
<feature type="domain" description="Thymidylate kinase-like" evidence="12">
    <location>
        <begin position="8"/>
        <end position="198"/>
    </location>
</feature>
<evidence type="ECO:0000256" key="11">
    <source>
        <dbReference type="HAMAP-Rule" id="MF_00165"/>
    </source>
</evidence>
<dbReference type="GO" id="GO:0006233">
    <property type="term" value="P:dTDP biosynthetic process"/>
    <property type="evidence" value="ECO:0007669"/>
    <property type="project" value="InterPro"/>
</dbReference>
<comment type="caution">
    <text evidence="13">The sequence shown here is derived from an EMBL/GenBank/DDBJ whole genome shotgun (WGS) entry which is preliminary data.</text>
</comment>
<dbReference type="Proteomes" id="UP000236642">
    <property type="component" value="Unassembled WGS sequence"/>
</dbReference>
<protein>
    <recommendedName>
        <fullName evidence="3 11">Thymidylate kinase</fullName>
        <ecNumber evidence="2 11">2.7.4.9</ecNumber>
    </recommendedName>
    <alternativeName>
        <fullName evidence="11">dTMP kinase</fullName>
    </alternativeName>
</protein>
<evidence type="ECO:0000256" key="9">
    <source>
        <dbReference type="ARBA" id="ARBA00048743"/>
    </source>
</evidence>
<dbReference type="GO" id="GO:0004798">
    <property type="term" value="F:dTMP kinase activity"/>
    <property type="evidence" value="ECO:0007669"/>
    <property type="project" value="UniProtKB-UniRule"/>
</dbReference>
<dbReference type="CDD" id="cd01672">
    <property type="entry name" value="TMPK"/>
    <property type="match status" value="1"/>
</dbReference>
<proteinExistence type="inferred from homology"/>
<dbReference type="Pfam" id="PF02223">
    <property type="entry name" value="Thymidylate_kin"/>
    <property type="match status" value="1"/>
</dbReference>
<accession>A0A2H5Y333</accession>
<dbReference type="PROSITE" id="PS01331">
    <property type="entry name" value="THYMIDYLATE_KINASE"/>
    <property type="match status" value="1"/>
</dbReference>
<dbReference type="InterPro" id="IPR018094">
    <property type="entry name" value="Thymidylate_kinase"/>
</dbReference>
<keyword evidence="4 11" id="KW-0808">Transferase</keyword>
<dbReference type="GO" id="GO:0005829">
    <property type="term" value="C:cytosol"/>
    <property type="evidence" value="ECO:0007669"/>
    <property type="project" value="TreeGrafter"/>
</dbReference>
<dbReference type="InterPro" id="IPR027417">
    <property type="entry name" value="P-loop_NTPase"/>
</dbReference>
<evidence type="ECO:0000256" key="3">
    <source>
        <dbReference type="ARBA" id="ARBA00017144"/>
    </source>
</evidence>
<dbReference type="NCBIfam" id="TIGR00041">
    <property type="entry name" value="DTMP_kinase"/>
    <property type="match status" value="1"/>
</dbReference>
<evidence type="ECO:0000256" key="4">
    <source>
        <dbReference type="ARBA" id="ARBA00022679"/>
    </source>
</evidence>
<evidence type="ECO:0000313" key="13">
    <source>
        <dbReference type="EMBL" id="GBD07859.1"/>
    </source>
</evidence>
<comment type="similarity">
    <text evidence="1 11">Belongs to the thymidylate kinase family.</text>
</comment>
<sequence>MRGFLITFEGPEGSGKTTMARWLSGFLQGKGYRVLFTREPGGTPVGEAIRELLHAHEHADMTARTEALLFCAARAQLVERVIRPFLAGGGIVVSDRYADSTLAYQGYGRGLDLEELRRLNRFATGGLEPDLTFLLDIEVEQGLARRRISGDAWTRLDALELSFHQRVREGYRAMAGAEPARWVIIDASQPVEAVQRAILGHLRQRLGLSIEGP</sequence>
<evidence type="ECO:0000256" key="8">
    <source>
        <dbReference type="ARBA" id="ARBA00022840"/>
    </source>
</evidence>
<dbReference type="GO" id="GO:0005524">
    <property type="term" value="F:ATP binding"/>
    <property type="evidence" value="ECO:0007669"/>
    <property type="project" value="UniProtKB-UniRule"/>
</dbReference>
<name>A0A2H5Y333_9CHLR</name>
<keyword evidence="5 11" id="KW-0545">Nucleotide biosynthesis</keyword>
<evidence type="ECO:0000259" key="12">
    <source>
        <dbReference type="Pfam" id="PF02223"/>
    </source>
</evidence>
<evidence type="ECO:0000313" key="14">
    <source>
        <dbReference type="Proteomes" id="UP000236642"/>
    </source>
</evidence>
<dbReference type="EMBL" id="BEHY01000001">
    <property type="protein sequence ID" value="GBD07859.1"/>
    <property type="molecule type" value="Genomic_DNA"/>
</dbReference>
<reference evidence="14" key="1">
    <citation type="submission" date="2017-09" db="EMBL/GenBank/DDBJ databases">
        <title>Metaegenomics of thermophilic ammonia-oxidizing enrichment culture.</title>
        <authorList>
            <person name="Kato S."/>
            <person name="Suzuki K."/>
        </authorList>
    </citation>
    <scope>NUCLEOTIDE SEQUENCE [LARGE SCALE GENOMIC DNA]</scope>
</reference>
<dbReference type="GO" id="GO:0006235">
    <property type="term" value="P:dTTP biosynthetic process"/>
    <property type="evidence" value="ECO:0007669"/>
    <property type="project" value="UniProtKB-UniRule"/>
</dbReference>
<evidence type="ECO:0000256" key="7">
    <source>
        <dbReference type="ARBA" id="ARBA00022777"/>
    </source>
</evidence>
<dbReference type="HAMAP" id="MF_00165">
    <property type="entry name" value="Thymidylate_kinase"/>
    <property type="match status" value="1"/>
</dbReference>
<dbReference type="GO" id="GO:0006227">
    <property type="term" value="P:dUDP biosynthetic process"/>
    <property type="evidence" value="ECO:0007669"/>
    <property type="project" value="TreeGrafter"/>
</dbReference>
<evidence type="ECO:0000256" key="1">
    <source>
        <dbReference type="ARBA" id="ARBA00009776"/>
    </source>
</evidence>
<dbReference type="PANTHER" id="PTHR10344:SF4">
    <property type="entry name" value="UMP-CMP KINASE 2, MITOCHONDRIAL"/>
    <property type="match status" value="1"/>
</dbReference>
<dbReference type="EC" id="2.7.4.9" evidence="2 11"/>
<dbReference type="PANTHER" id="PTHR10344">
    <property type="entry name" value="THYMIDYLATE KINASE"/>
    <property type="match status" value="1"/>
</dbReference>
<dbReference type="InterPro" id="IPR039430">
    <property type="entry name" value="Thymidylate_kin-like_dom"/>
</dbReference>
<dbReference type="AlphaFoldDB" id="A0A2H5Y333"/>
<dbReference type="InterPro" id="IPR018095">
    <property type="entry name" value="Thymidylate_kin_CS"/>
</dbReference>
<evidence type="ECO:0000256" key="10">
    <source>
        <dbReference type="ARBA" id="ARBA00057735"/>
    </source>
</evidence>